<accession>A0ABV8KAX1</accession>
<dbReference type="EMBL" id="JBHSAM010000034">
    <property type="protein sequence ID" value="MFC4103196.1"/>
    <property type="molecule type" value="Genomic_DNA"/>
</dbReference>
<evidence type="ECO:0000313" key="1">
    <source>
        <dbReference type="EMBL" id="MFC4103196.1"/>
    </source>
</evidence>
<keyword evidence="2" id="KW-1185">Reference proteome</keyword>
<name>A0ABV8KAX1_9BACL</name>
<proteinExistence type="predicted"/>
<comment type="caution">
    <text evidence="1">The sequence shown here is derived from an EMBL/GenBank/DDBJ whole genome shotgun (WGS) entry which is preliminary data.</text>
</comment>
<gene>
    <name evidence="1" type="ORF">ACFOZ8_26605</name>
</gene>
<evidence type="ECO:0008006" key="3">
    <source>
        <dbReference type="Google" id="ProtNLM"/>
    </source>
</evidence>
<organism evidence="1 2">
    <name type="scientific">Paenibacillus xanthanilyticus</name>
    <dbReference type="NCBI Taxonomy" id="1783531"/>
    <lineage>
        <taxon>Bacteria</taxon>
        <taxon>Bacillati</taxon>
        <taxon>Bacillota</taxon>
        <taxon>Bacilli</taxon>
        <taxon>Bacillales</taxon>
        <taxon>Paenibacillaceae</taxon>
        <taxon>Paenibacillus</taxon>
    </lineage>
</organism>
<dbReference type="RefSeq" id="WP_377721775.1">
    <property type="nucleotide sequence ID" value="NZ_JBHSAM010000034.1"/>
</dbReference>
<protein>
    <recommendedName>
        <fullName evidence="3">PAS fold-4 domain-containing protein</fullName>
    </recommendedName>
</protein>
<reference evidence="2" key="1">
    <citation type="journal article" date="2019" name="Int. J. Syst. Evol. Microbiol.">
        <title>The Global Catalogue of Microorganisms (GCM) 10K type strain sequencing project: providing services to taxonomists for standard genome sequencing and annotation.</title>
        <authorList>
            <consortium name="The Broad Institute Genomics Platform"/>
            <consortium name="The Broad Institute Genome Sequencing Center for Infectious Disease"/>
            <person name="Wu L."/>
            <person name="Ma J."/>
        </authorList>
    </citation>
    <scope>NUCLEOTIDE SEQUENCE [LARGE SCALE GENOMIC DNA]</scope>
    <source>
        <strain evidence="2">IBRC-M 10987</strain>
    </source>
</reference>
<evidence type="ECO:0000313" key="2">
    <source>
        <dbReference type="Proteomes" id="UP001595715"/>
    </source>
</evidence>
<dbReference type="Proteomes" id="UP001595715">
    <property type="component" value="Unassembled WGS sequence"/>
</dbReference>
<sequence length="193" mass="21629">MKKIGDTLHWSTIPAALFAVDASLRLLEASDAAIQLFAPVMNASFLELLDPGSIVKARRLLVPGSGEPHQAIELNMITAQGRTMLVDVYPRWHSDGLGWLYCGVKNTELERIELRIGRMTNLLKEEALPAQTVRPLHGSRPPRDEAAQLRSRIEVALELLEMLRPDLIELGKDDFLNVILAQLRAEPHRDRES</sequence>